<keyword evidence="3" id="KW-1185">Reference proteome</keyword>
<evidence type="ECO:0000256" key="1">
    <source>
        <dbReference type="SAM" id="SignalP"/>
    </source>
</evidence>
<accession>A0A327MAX3</accession>
<feature type="signal peptide" evidence="1">
    <location>
        <begin position="1"/>
        <end position="22"/>
    </location>
</feature>
<name>A0A327MAX3_9PROT</name>
<dbReference type="AlphaFoldDB" id="A0A327MAX3"/>
<dbReference type="Proteomes" id="UP000249065">
    <property type="component" value="Unassembled WGS sequence"/>
</dbReference>
<gene>
    <name evidence="2" type="ORF">DOO78_19895</name>
</gene>
<reference evidence="3" key="1">
    <citation type="submission" date="2018-06" db="EMBL/GenBank/DDBJ databases">
        <authorList>
            <person name="Khan S.A."/>
        </authorList>
    </citation>
    <scope>NUCLEOTIDE SEQUENCE [LARGE SCALE GENOMIC DNA]</scope>
    <source>
        <strain evidence="3">DB-1506</strain>
    </source>
</reference>
<dbReference type="OrthoDB" id="7362049at2"/>
<dbReference type="RefSeq" id="WP_111471619.1">
    <property type="nucleotide sequence ID" value="NZ_QLIX01000019.1"/>
</dbReference>
<keyword evidence="1" id="KW-0732">Signal</keyword>
<organism evidence="2 3">
    <name type="scientific">Roseicella frigidaeris</name>
    <dbReference type="NCBI Taxonomy" id="2230885"/>
    <lineage>
        <taxon>Bacteria</taxon>
        <taxon>Pseudomonadati</taxon>
        <taxon>Pseudomonadota</taxon>
        <taxon>Alphaproteobacteria</taxon>
        <taxon>Acetobacterales</taxon>
        <taxon>Roseomonadaceae</taxon>
        <taxon>Roseicella</taxon>
    </lineage>
</organism>
<comment type="caution">
    <text evidence="2">The sequence shown here is derived from an EMBL/GenBank/DDBJ whole genome shotgun (WGS) entry which is preliminary data.</text>
</comment>
<protein>
    <submittedName>
        <fullName evidence="2">Uncharacterized protein</fullName>
    </submittedName>
</protein>
<feature type="chain" id="PRO_5016392831" evidence="1">
    <location>
        <begin position="23"/>
        <end position="129"/>
    </location>
</feature>
<proteinExistence type="predicted"/>
<evidence type="ECO:0000313" key="3">
    <source>
        <dbReference type="Proteomes" id="UP000249065"/>
    </source>
</evidence>
<sequence length="129" mass="13682">MRPRPLPLPALPLLLLLPACQAAEPVTGLLAAANIGSTMVIGRTVPDAVVSAVSGRDCSAVRLDRGLPYCRPQEAPPAPPAYCTRSLGSVDCWRQPPLALPLPRGVADGRATLTASQEANRTRRWPGLW</sequence>
<dbReference type="EMBL" id="QLIX01000019">
    <property type="protein sequence ID" value="RAI57288.1"/>
    <property type="molecule type" value="Genomic_DNA"/>
</dbReference>
<evidence type="ECO:0000313" key="2">
    <source>
        <dbReference type="EMBL" id="RAI57288.1"/>
    </source>
</evidence>